<comment type="function">
    <text evidence="14">Functional RNA which acts as a transcriptional coactivator that selectively enhances steroid receptor-mediated transactivation ligand-independently through a mechanism involving the modulating N-terminal domain (AF-1) of steroid receptors. Also mediates transcriptional coactivation of steroid receptors ligand-dependently through the steroid-binding domain (AF-2). Enhances cellular proliferation and differentiation and promotes apoptosis in vivo. May play a role in tumorigenesis.</text>
</comment>
<evidence type="ECO:0000259" key="24">
    <source>
        <dbReference type="PROSITE" id="PS50020"/>
    </source>
</evidence>
<comment type="subunit">
    <text evidence="17">Interacts with APP (via intracellular domain). Interacts with APLP1 and APLP2 (via intracellular domain).</text>
</comment>
<keyword evidence="10" id="KW-0675">Receptor</keyword>
<sequence>MLGKDYMLAIILVNCDDDLWGDQSLEGESGLPPGWRKIHDAAGTYYWHVPSGSTQWQRPVWEPGDSVPPDSGTEGGWGLRPPKGRSYSSLENSLDRRTSLPWCGEEAYIRNMEPGSKCFAVRSLGWVEVPEEDLAPGKSSIAVNNCIQQLAQSRGQSRPPARAWGEGQNMLMILKKDTMSLVNPLDHSLIHCQPLVHIRVWGVGSTNGRDRDFAFVAGDKDTCMLKCHVFRCDVPAKAIASALHGLCAQILSERAGVSGDPPRCSLDPISPEDLPRQVELLDAVSQAAQQYEALYVGTLPVSKAMGMDVLNEAIGALTSQGDHHSWTPTILSVSDSLMTALPVQGQAELGAEEEPLWQCPVRHVTFIGVGHDPHTFGLIADLGHQRFQCAAFWCQPHAGALSEAVQAACMVQYQKCLVASASRGKARGAQARARLRLKRTSSVDSAGGPLPLPLPLLKGGVGGAGAAPRKRALQYFITVIHRDLLSHNPIDGPSPQFPVVCHRKLSWGRNLTSMWVERKPWGSPMRSGLARRGPPPEVTRHCPHWPCGSEAMAELYVKPGNKDRGWNDPPQFSYGLQTQASSHKKTPLTKRVAAPQDASPKVPASEPFTGAPPVGPPPLLTKAPGPPLGGSSSPLRLDPTSSPVTCETMLEDVLGPLEQALEDCRAHTQKQVLDDISRRLALLQGQWKSEKLSVPVRKRMALLVQELRSHNWDGADDIHRSLMVDHVTEVSQWMVGVKRLIAERRSLPSGEAAKEKPTTTEENEEVSGLSTTL</sequence>
<evidence type="ECO:0000256" key="10">
    <source>
        <dbReference type="ARBA" id="ARBA00023170"/>
    </source>
</evidence>
<feature type="compositionally biased region" description="Pro residues" evidence="22">
    <location>
        <begin position="613"/>
        <end position="627"/>
    </location>
</feature>
<dbReference type="Gene3D" id="1.20.940.10">
    <property type="entry name" value="Functional domain of the splicing factor Prp18"/>
    <property type="match status" value="1"/>
</dbReference>
<feature type="domain" description="PID" evidence="23">
    <location>
        <begin position="290"/>
        <end position="417"/>
    </location>
</feature>
<gene>
    <name evidence="26" type="primary">LOC110220925</name>
</gene>
<feature type="compositionally biased region" description="Basic and acidic residues" evidence="22">
    <location>
        <begin position="748"/>
        <end position="759"/>
    </location>
</feature>
<evidence type="ECO:0000256" key="7">
    <source>
        <dbReference type="ARBA" id="ARBA00023015"/>
    </source>
</evidence>
<comment type="function">
    <text evidence="13">May modulate the internalization of amyloid-beta precursor protein.</text>
</comment>
<evidence type="ECO:0000256" key="3">
    <source>
        <dbReference type="ARBA" id="ARBA00022490"/>
    </source>
</evidence>
<evidence type="ECO:0000313" key="26">
    <source>
        <dbReference type="RefSeq" id="XP_020860879.1"/>
    </source>
</evidence>
<dbReference type="GO" id="GO:0006355">
    <property type="term" value="P:regulation of DNA-templated transcription"/>
    <property type="evidence" value="ECO:0007669"/>
    <property type="project" value="TreeGrafter"/>
</dbReference>
<keyword evidence="6" id="KW-0677">Repeat</keyword>
<feature type="domain" description="WW" evidence="24">
    <location>
        <begin position="29"/>
        <end position="61"/>
    </location>
</feature>
<evidence type="ECO:0000256" key="1">
    <source>
        <dbReference type="ARBA" id="ARBA00004123"/>
    </source>
</evidence>
<evidence type="ECO:0000256" key="13">
    <source>
        <dbReference type="ARBA" id="ARBA00053046"/>
    </source>
</evidence>
<evidence type="ECO:0000313" key="25">
    <source>
        <dbReference type="Proteomes" id="UP000515140"/>
    </source>
</evidence>
<feature type="region of interest" description="Disordered" evidence="22">
    <location>
        <begin position="560"/>
        <end position="641"/>
    </location>
</feature>
<evidence type="ECO:0000256" key="14">
    <source>
        <dbReference type="ARBA" id="ARBA00059202"/>
    </source>
</evidence>
<dbReference type="PANTHER" id="PTHR14058:SF10">
    <property type="entry name" value="AMYLOID-BETA A4 PRECURSOR PROTEIN-BINDING FAMILY B MEMBER 3"/>
    <property type="match status" value="1"/>
</dbReference>
<feature type="region of interest" description="Disordered" evidence="22">
    <location>
        <begin position="57"/>
        <end position="91"/>
    </location>
</feature>
<dbReference type="InterPro" id="IPR001202">
    <property type="entry name" value="WW_dom"/>
</dbReference>
<dbReference type="FunFam" id="1.20.940.10:FF:000006">
    <property type="entry name" value="steroid receptor RNA activator 1"/>
    <property type="match status" value="1"/>
</dbReference>
<dbReference type="PROSITE" id="PS01159">
    <property type="entry name" value="WW_DOMAIN_1"/>
    <property type="match status" value="1"/>
</dbReference>
<dbReference type="Pfam" id="PF07304">
    <property type="entry name" value="SRA1"/>
    <property type="match status" value="1"/>
</dbReference>
<evidence type="ECO:0000256" key="5">
    <source>
        <dbReference type="ARBA" id="ARBA00022703"/>
    </source>
</evidence>
<keyword evidence="12" id="KW-0687">Ribonucleoprotein</keyword>
<dbReference type="InterPro" id="IPR011993">
    <property type="entry name" value="PH-like_dom_sf"/>
</dbReference>
<evidence type="ECO:0000256" key="11">
    <source>
        <dbReference type="ARBA" id="ARBA00023242"/>
    </source>
</evidence>
<feature type="region of interest" description="Disordered" evidence="22">
    <location>
        <begin position="748"/>
        <end position="773"/>
    </location>
</feature>
<evidence type="ECO:0000256" key="18">
    <source>
        <dbReference type="ARBA" id="ARBA00068018"/>
    </source>
</evidence>
<name>A0A6P5LXE9_PHACI</name>
<dbReference type="GO" id="GO:0006915">
    <property type="term" value="P:apoptotic process"/>
    <property type="evidence" value="ECO:0007669"/>
    <property type="project" value="UniProtKB-KW"/>
</dbReference>
<reference evidence="26" key="1">
    <citation type="submission" date="2025-08" db="UniProtKB">
        <authorList>
            <consortium name="RefSeq"/>
        </authorList>
    </citation>
    <scope>IDENTIFICATION</scope>
    <source>
        <tissue evidence="26">Spleen</tissue>
    </source>
</reference>
<organism evidence="25 26">
    <name type="scientific">Phascolarctos cinereus</name>
    <name type="common">Koala</name>
    <dbReference type="NCBI Taxonomy" id="38626"/>
    <lineage>
        <taxon>Eukaryota</taxon>
        <taxon>Metazoa</taxon>
        <taxon>Chordata</taxon>
        <taxon>Craniata</taxon>
        <taxon>Vertebrata</taxon>
        <taxon>Euteleostomi</taxon>
        <taxon>Mammalia</taxon>
        <taxon>Metatheria</taxon>
        <taxon>Diprotodontia</taxon>
        <taxon>Phascolarctidae</taxon>
        <taxon>Phascolarctos</taxon>
    </lineage>
</organism>
<dbReference type="GO" id="GO:0001540">
    <property type="term" value="F:amyloid-beta binding"/>
    <property type="evidence" value="ECO:0007669"/>
    <property type="project" value="InterPro"/>
</dbReference>
<dbReference type="InterPro" id="IPR006020">
    <property type="entry name" value="PTB/PI_dom"/>
</dbReference>
<dbReference type="FunFam" id="2.30.29.30:FF:000143">
    <property type="entry name" value="amyloid beta A4 precursor protein-binding family B member 3 isoform X2"/>
    <property type="match status" value="1"/>
</dbReference>
<dbReference type="PANTHER" id="PTHR14058">
    <property type="entry name" value="AMYLOID BETA A4 PRECURSOR PROTEIN-BINDING FAMILY B"/>
    <property type="match status" value="1"/>
</dbReference>
<dbReference type="InParanoid" id="A0A6P5LXE9"/>
<keyword evidence="25" id="KW-1185">Reference proteome</keyword>
<feature type="compositionally biased region" description="Low complexity" evidence="22">
    <location>
        <begin position="629"/>
        <end position="639"/>
    </location>
</feature>
<evidence type="ECO:0000256" key="9">
    <source>
        <dbReference type="ARBA" id="ARBA00023163"/>
    </source>
</evidence>
<dbReference type="FunCoup" id="A0A6P5LXE9">
    <property type="interactions" value="1569"/>
</dbReference>
<evidence type="ECO:0000256" key="6">
    <source>
        <dbReference type="ARBA" id="ARBA00022737"/>
    </source>
</evidence>
<evidence type="ECO:0000259" key="23">
    <source>
        <dbReference type="PROSITE" id="PS01179"/>
    </source>
</evidence>
<evidence type="ECO:0000256" key="4">
    <source>
        <dbReference type="ARBA" id="ARBA00022553"/>
    </source>
</evidence>
<dbReference type="SMART" id="SM00462">
    <property type="entry name" value="PTB"/>
    <property type="match status" value="2"/>
</dbReference>
<keyword evidence="8" id="KW-0010">Activator</keyword>
<evidence type="ECO:0000256" key="19">
    <source>
        <dbReference type="ARBA" id="ARBA00073527"/>
    </source>
</evidence>
<dbReference type="FunFam" id="2.30.29.30:FF:000153">
    <property type="entry name" value="amyloid beta A4 precursor protein-binding family B member 3 isoform X1"/>
    <property type="match status" value="1"/>
</dbReference>
<dbReference type="FunFam" id="2.20.70.10:FF:000003">
    <property type="entry name" value="amyloid beta A4 precursor protein-binding family B member 2"/>
    <property type="match status" value="1"/>
</dbReference>
<keyword evidence="5" id="KW-0053">Apoptosis</keyword>
<dbReference type="Pfam" id="PF00640">
    <property type="entry name" value="PID"/>
    <property type="match status" value="1"/>
</dbReference>
<evidence type="ECO:0000256" key="8">
    <source>
        <dbReference type="ARBA" id="ARBA00023159"/>
    </source>
</evidence>
<keyword evidence="3" id="KW-0963">Cytoplasm</keyword>
<dbReference type="PROSITE" id="PS50020">
    <property type="entry name" value="WW_DOMAIN_2"/>
    <property type="match status" value="1"/>
</dbReference>
<evidence type="ECO:0000256" key="12">
    <source>
        <dbReference type="ARBA" id="ARBA00023274"/>
    </source>
</evidence>
<dbReference type="SUPFAM" id="SSF50729">
    <property type="entry name" value="PH domain-like"/>
    <property type="match status" value="2"/>
</dbReference>
<comment type="subcellular location">
    <subcellularLocation>
        <location evidence="2">Cytoplasm</location>
    </subcellularLocation>
    <subcellularLocation>
        <location evidence="1">Nucleus</location>
    </subcellularLocation>
</comment>
<dbReference type="GeneID" id="110220925"/>
<evidence type="ECO:0000256" key="21">
    <source>
        <dbReference type="ARBA" id="ARBA00081120"/>
    </source>
</evidence>
<comment type="subunit">
    <text evidence="16">SRA1 RNA exists in a ribonucleoprotein complex containing NCOA1. The RNA also forms a complex with PUS1 and RARG in the nucleus. Interacts with AR.</text>
</comment>
<dbReference type="Proteomes" id="UP000515140">
    <property type="component" value="Unplaced"/>
</dbReference>
<feature type="domain" description="PID" evidence="23">
    <location>
        <begin position="119"/>
        <end position="254"/>
    </location>
</feature>
<dbReference type="SUPFAM" id="SSF51045">
    <property type="entry name" value="WW domain"/>
    <property type="match status" value="1"/>
</dbReference>
<dbReference type="GO" id="GO:0005737">
    <property type="term" value="C:cytoplasm"/>
    <property type="evidence" value="ECO:0007669"/>
    <property type="project" value="UniProtKB-SubCell"/>
</dbReference>
<evidence type="ECO:0000256" key="15">
    <source>
        <dbReference type="ARBA" id="ARBA00061450"/>
    </source>
</evidence>
<protein>
    <recommendedName>
        <fullName evidence="18">Amyloid-beta A4 precursor protein-binding family B member 3</fullName>
    </recommendedName>
    <alternativeName>
        <fullName evidence="20">Protein Fe65-like 2</fullName>
    </alternativeName>
    <alternativeName>
        <fullName evidence="19">Steroid receptor RNA activator 1</fullName>
    </alternativeName>
    <alternativeName>
        <fullName evidence="21">Steroid receptor RNA activator protein</fullName>
    </alternativeName>
</protein>
<dbReference type="InterPro" id="IPR036020">
    <property type="entry name" value="WW_dom_sf"/>
</dbReference>
<dbReference type="PROSITE" id="PS01179">
    <property type="entry name" value="PID"/>
    <property type="match status" value="2"/>
</dbReference>
<dbReference type="CDD" id="cd01272">
    <property type="entry name" value="PTB1_Fe65"/>
    <property type="match status" value="1"/>
</dbReference>
<dbReference type="Pfam" id="PF00397">
    <property type="entry name" value="WW"/>
    <property type="match status" value="1"/>
</dbReference>
<keyword evidence="11" id="KW-0539">Nucleus</keyword>
<evidence type="ECO:0000256" key="20">
    <source>
        <dbReference type="ARBA" id="ARBA00079304"/>
    </source>
</evidence>
<keyword evidence="4" id="KW-0597">Phosphoprotein</keyword>
<dbReference type="Gene3D" id="2.30.29.30">
    <property type="entry name" value="Pleckstrin-homology domain (PH domain)/Phosphotyrosine-binding domain (PTB)"/>
    <property type="match status" value="2"/>
</dbReference>
<proteinExistence type="inferred from homology"/>
<dbReference type="RefSeq" id="XP_020860879.1">
    <property type="nucleotide sequence ID" value="XM_021005220.1"/>
</dbReference>
<dbReference type="InterPro" id="IPR009917">
    <property type="entry name" value="SRA1/Sec31"/>
</dbReference>
<evidence type="ECO:0000256" key="2">
    <source>
        <dbReference type="ARBA" id="ARBA00004496"/>
    </source>
</evidence>
<dbReference type="InterPro" id="IPR039576">
    <property type="entry name" value="APBB1/2/3"/>
</dbReference>
<dbReference type="CDD" id="cd00201">
    <property type="entry name" value="WW"/>
    <property type="match status" value="1"/>
</dbReference>
<evidence type="ECO:0000256" key="22">
    <source>
        <dbReference type="SAM" id="MobiDB-lite"/>
    </source>
</evidence>
<dbReference type="GO" id="GO:1990904">
    <property type="term" value="C:ribonucleoprotein complex"/>
    <property type="evidence" value="ECO:0007669"/>
    <property type="project" value="UniProtKB-KW"/>
</dbReference>
<dbReference type="CDD" id="cd01271">
    <property type="entry name" value="PTB2_Fe65"/>
    <property type="match status" value="1"/>
</dbReference>
<keyword evidence="9" id="KW-0804">Transcription</keyword>
<dbReference type="Gene3D" id="2.20.70.10">
    <property type="match status" value="1"/>
</dbReference>
<accession>A0A6P5LXE9</accession>
<dbReference type="AlphaFoldDB" id="A0A6P5LXE9"/>
<evidence type="ECO:0000256" key="16">
    <source>
        <dbReference type="ARBA" id="ARBA00063541"/>
    </source>
</evidence>
<dbReference type="SMART" id="SM00456">
    <property type="entry name" value="WW"/>
    <property type="match status" value="1"/>
</dbReference>
<dbReference type="KEGG" id="pcw:110220925"/>
<dbReference type="GO" id="GO:0005634">
    <property type="term" value="C:nucleus"/>
    <property type="evidence" value="ECO:0007669"/>
    <property type="project" value="UniProtKB-SubCell"/>
</dbReference>
<keyword evidence="7" id="KW-0805">Transcription regulation</keyword>
<evidence type="ECO:0000256" key="17">
    <source>
        <dbReference type="ARBA" id="ARBA00065701"/>
    </source>
</evidence>
<comment type="similarity">
    <text evidence="15">Belongs to the SRA1 family.</text>
</comment>